<protein>
    <submittedName>
        <fullName evidence="2">Isopentenyl-diphosphate Delta-isomerase</fullName>
    </submittedName>
</protein>
<evidence type="ECO:0000313" key="2">
    <source>
        <dbReference type="WBParaSite" id="RSKR_0000620400.1"/>
    </source>
</evidence>
<sequence>MFKLNPHAIKIPATKDICIQVSAEDKVVGPIGKVEAHMRPLTLHRAFSVFLFNSKAELLLQKRSAEKVTFPSVWSNTCCSHPLYNEKELKDEKFEGIKSAASRRMGQELGINDIPIEKFNLVGKYSYEAIMDEIWGEKELDYSLILKNYDDLNFDKINKEEISEIKFVSKGSLDKMIKDGQAFSPWFMMFYNKGFLQKWWDDIEAKKKTTHDYGTIYKLD</sequence>
<accession>A0AC35U1M1</accession>
<reference evidence="2" key="1">
    <citation type="submission" date="2016-11" db="UniProtKB">
        <authorList>
            <consortium name="WormBaseParasite"/>
        </authorList>
    </citation>
    <scope>IDENTIFICATION</scope>
    <source>
        <strain evidence="2">KR3021</strain>
    </source>
</reference>
<organism evidence="1 2">
    <name type="scientific">Rhabditophanes sp. KR3021</name>
    <dbReference type="NCBI Taxonomy" id="114890"/>
    <lineage>
        <taxon>Eukaryota</taxon>
        <taxon>Metazoa</taxon>
        <taxon>Ecdysozoa</taxon>
        <taxon>Nematoda</taxon>
        <taxon>Chromadorea</taxon>
        <taxon>Rhabditida</taxon>
        <taxon>Tylenchina</taxon>
        <taxon>Panagrolaimomorpha</taxon>
        <taxon>Strongyloidoidea</taxon>
        <taxon>Alloionematidae</taxon>
        <taxon>Rhabditophanes</taxon>
    </lineage>
</organism>
<evidence type="ECO:0000313" key="1">
    <source>
        <dbReference type="Proteomes" id="UP000095286"/>
    </source>
</evidence>
<dbReference type="WBParaSite" id="RSKR_0000620400.1">
    <property type="protein sequence ID" value="RSKR_0000620400.1"/>
    <property type="gene ID" value="RSKR_0000620400"/>
</dbReference>
<name>A0AC35U1M1_9BILA</name>
<proteinExistence type="predicted"/>
<dbReference type="Proteomes" id="UP000095286">
    <property type="component" value="Unplaced"/>
</dbReference>